<dbReference type="EMBL" id="DABHXT010000063">
    <property type="protein sequence ID" value="HAJ5961102.1"/>
    <property type="molecule type" value="Genomic_DNA"/>
</dbReference>
<name>A0A2D3MX75_ECOLX</name>
<dbReference type="EMBL" id="SQQU01000097">
    <property type="protein sequence ID" value="MQS33510.1"/>
    <property type="molecule type" value="Genomic_DNA"/>
</dbReference>
<reference evidence="6" key="6">
    <citation type="journal article" date="2023" name="Microorganisms">
        <title>Comparative Genomic Analysis of ST131 Subclade C2 of ESBL-Producing E. coli Isolates from Patients with Recurrent and Sporadic Urinary Tract Infections.</title>
        <authorList>
            <person name="Jaen-Luchoro D."/>
            <person name="Kahnamouei A."/>
            <person name="Yazdanshenas S."/>
            <person name="Lindblom A."/>
            <person name="Samuelsson E."/>
            <person name="Ahren C."/>
            <person name="Karami N."/>
        </authorList>
    </citation>
    <scope>NUCLEOTIDE SEQUENCE</scope>
    <source>
        <strain evidence="6">S7</strain>
    </source>
</reference>
<accession>A0A2D3MX75</accession>
<reference evidence="3" key="2">
    <citation type="submission" date="2018-12" db="EMBL/GenBank/DDBJ databases">
        <authorList>
            <consortium name="NCBI Pathogen Detection Project"/>
        </authorList>
    </citation>
    <scope>NUCLEOTIDE SEQUENCE</scope>
    <source>
        <strain evidence="3">EuSCAPE_DE065</strain>
    </source>
</reference>
<evidence type="ECO:0000313" key="5">
    <source>
        <dbReference type="EMBL" id="VZR29313.1"/>
    </source>
</evidence>
<feature type="transmembrane region" description="Helical" evidence="1">
    <location>
        <begin position="14"/>
        <end position="35"/>
    </location>
</feature>
<reference evidence="4 7" key="3">
    <citation type="journal article" date="2019" name="Microorganisms">
        <title>Characteristics of Carbapenem-Resistant and Colistin-Resistant Escherichia coli Co-Producing NDM-1 and MCR-1 from Pig Farms in China.</title>
        <authorList>
            <person name="Peng Z."/>
            <person name="Li X."/>
            <person name="Hu Z."/>
            <person name="Li Z."/>
            <person name="Lv Y."/>
            <person name="Lei M."/>
            <person name="Wu B."/>
            <person name="Chen H."/>
            <person name="Wang X."/>
        </authorList>
    </citation>
    <scope>NUCLEOTIDE SEQUENCE [LARGE SCALE GENOMIC DNA]</scope>
    <source>
        <strain evidence="4 7">RXD010</strain>
    </source>
</reference>
<protein>
    <submittedName>
        <fullName evidence="3">Uncharacterized protein</fullName>
    </submittedName>
</protein>
<proteinExistence type="predicted"/>
<dbReference type="AlphaFoldDB" id="A0A2D3MX75"/>
<reference evidence="3" key="1">
    <citation type="journal article" date="2018" name="Genome Biol.">
        <title>SKESA: strategic k-mer extension for scrupulous assemblies.</title>
        <authorList>
            <person name="Souvorov A."/>
            <person name="Agarwala R."/>
            <person name="Lipman D.J."/>
        </authorList>
    </citation>
    <scope>NUCLEOTIDE SEQUENCE [LARGE SCALE GENOMIC DNA]</scope>
    <source>
        <strain evidence="3">EuSCAPE_DE065</strain>
    </source>
</reference>
<feature type="transmembrane region" description="Helical" evidence="1">
    <location>
        <begin position="216"/>
        <end position="235"/>
    </location>
</feature>
<dbReference type="Proteomes" id="UP000629265">
    <property type="component" value="Unassembled WGS sequence"/>
</dbReference>
<dbReference type="Proteomes" id="UP001180189">
    <property type="component" value="Chromosome"/>
</dbReference>
<sequence>MDRLYELGKRFDRLLYMSIVVVIFSFLTCSLLITLSSQNLFALITSYKDIKQQIETKRRKIEFIETQISAVNESVSDILDFRKRINKSEMDTVRYKSEIENEFFSIRKKMINEGLREIDLDEVSSINELKYFMYDVLKKEIEKSSVGYIVRDKIESALPEKDKIANYHDAMNWLDGKIKDESNSKIEIVNIESTLIIPFKIGDMASSVSLISIAKIASYAMPVFMVFWLGSLFVTRRIEMMNLMKTKDISLIYPHILNIFSVDTTKSQDFNLYLLGDEKIRKQINASIFLIKAIKGFLFISLALAMCGPLYYGEFIYLVNYNTSSLPLFIVSFSCMLINIFQAVGYVYFESISSNVIYRIKNGVIDRYELNF</sequence>
<evidence type="ECO:0000313" key="2">
    <source>
        <dbReference type="EMBL" id="EFH6096291.1"/>
    </source>
</evidence>
<keyword evidence="1" id="KW-0812">Transmembrane</keyword>
<evidence type="ECO:0000313" key="8">
    <source>
        <dbReference type="Proteomes" id="UP000531463"/>
    </source>
</evidence>
<organism evidence="3">
    <name type="scientific">Escherichia coli</name>
    <dbReference type="NCBI Taxonomy" id="562"/>
    <lineage>
        <taxon>Bacteria</taxon>
        <taxon>Pseudomonadati</taxon>
        <taxon>Pseudomonadota</taxon>
        <taxon>Gammaproteobacteria</taxon>
        <taxon>Enterobacterales</taxon>
        <taxon>Enterobacteriaceae</taxon>
        <taxon>Escherichia</taxon>
    </lineage>
</organism>
<evidence type="ECO:0000313" key="9">
    <source>
        <dbReference type="Proteomes" id="UP000629265"/>
    </source>
</evidence>
<evidence type="ECO:0000313" key="7">
    <source>
        <dbReference type="Proteomes" id="UP000460351"/>
    </source>
</evidence>
<evidence type="ECO:0000313" key="6">
    <source>
        <dbReference type="EMBL" id="WLM96861.1"/>
    </source>
</evidence>
<evidence type="ECO:0000313" key="3">
    <source>
        <dbReference type="EMBL" id="HAJ5961102.1"/>
    </source>
</evidence>
<dbReference type="EMBL" id="CACRYR010000122">
    <property type="protein sequence ID" value="VZR29313.1"/>
    <property type="molecule type" value="Genomic_DNA"/>
</dbReference>
<dbReference type="Proteomes" id="UP000460351">
    <property type="component" value="Unassembled WGS sequence"/>
</dbReference>
<dbReference type="Proteomes" id="UP000846355">
    <property type="component" value="Unassembled WGS sequence"/>
</dbReference>
<dbReference type="Proteomes" id="UP000531463">
    <property type="component" value="Unassembled WGS sequence"/>
</dbReference>
<reference evidence="5 9" key="4">
    <citation type="submission" date="2019-11" db="EMBL/GenBank/DDBJ databases">
        <authorList>
            <person name="Haines EK M."/>
        </authorList>
    </citation>
    <scope>NUCLEOTIDE SEQUENCE [LARGE SCALE GENOMIC DNA]</scope>
    <source>
        <strain evidence="5">KR2729</strain>
    </source>
</reference>
<feature type="transmembrane region" description="Helical" evidence="1">
    <location>
        <begin position="324"/>
        <end position="349"/>
    </location>
</feature>
<dbReference type="RefSeq" id="WP_000375614.1">
    <property type="nucleotide sequence ID" value="NZ_AP019189.1"/>
</dbReference>
<keyword evidence="1" id="KW-0472">Membrane</keyword>
<feature type="transmembrane region" description="Helical" evidence="1">
    <location>
        <begin position="289"/>
        <end position="312"/>
    </location>
</feature>
<reference evidence="2 8" key="5">
    <citation type="submission" date="2019-12" db="EMBL/GenBank/DDBJ databases">
        <authorList>
            <consortium name="NARMS: The National Antimicrobial Resistance Monitoring System"/>
        </authorList>
    </citation>
    <scope>NUCLEOTIDE SEQUENCE [LARGE SCALE GENOMIC DNA]</scope>
    <source>
        <strain evidence="2 8">CVM N19EC0510</strain>
    </source>
</reference>
<evidence type="ECO:0000313" key="4">
    <source>
        <dbReference type="EMBL" id="MQS33510.1"/>
    </source>
</evidence>
<dbReference type="EMBL" id="AASWKH010000016">
    <property type="protein sequence ID" value="EFH6096291.1"/>
    <property type="molecule type" value="Genomic_DNA"/>
</dbReference>
<evidence type="ECO:0000256" key="1">
    <source>
        <dbReference type="SAM" id="Phobius"/>
    </source>
</evidence>
<gene>
    <name evidence="4" type="ORF">E4K51_26160</name>
    <name evidence="2" type="ORF">GAI89_16820</name>
    <name evidence="3" type="ORF">HMV95_23095</name>
    <name evidence="5" type="ORF">IDONEFKE_03255</name>
    <name evidence="6" type="ORF">OGM49_04930</name>
</gene>
<dbReference type="EMBL" id="CP107128">
    <property type="protein sequence ID" value="WLM96861.1"/>
    <property type="molecule type" value="Genomic_DNA"/>
</dbReference>
<keyword evidence="1" id="KW-1133">Transmembrane helix</keyword>